<dbReference type="EMBL" id="CP043494">
    <property type="protein sequence ID" value="WNG49669.1"/>
    <property type="molecule type" value="Genomic_DNA"/>
</dbReference>
<dbReference type="Proteomes" id="UP001611383">
    <property type="component" value="Chromosome"/>
</dbReference>
<keyword evidence="3" id="KW-1185">Reference proteome</keyword>
<sequence length="191" mass="22476">MLLTTPLSTPRLLLREFEEEDWRFTHPYESDPEVVRYQSHGVRTPEESRSYIRRVMDLARETPRSVYDFAVVLRDGHRLIGRCGMRITDFEQREATVWYVLDRSRWGQGYTSEAAQALVDFGFGTLGLHRMWADCDPRNPASARVMQKLGMRQEAHFRENMFIKGEWCDSLIYALLDREWRARVSAPADSR</sequence>
<dbReference type="PANTHER" id="PTHR43792">
    <property type="entry name" value="GNAT FAMILY, PUTATIVE (AFU_ORTHOLOGUE AFUA_3G00765)-RELATED-RELATED"/>
    <property type="match status" value="1"/>
</dbReference>
<dbReference type="Gene3D" id="3.40.630.30">
    <property type="match status" value="1"/>
</dbReference>
<evidence type="ECO:0000259" key="1">
    <source>
        <dbReference type="PROSITE" id="PS51186"/>
    </source>
</evidence>
<dbReference type="RefSeq" id="WP_395807835.1">
    <property type="nucleotide sequence ID" value="NZ_CP043494.1"/>
</dbReference>
<dbReference type="PROSITE" id="PS51186">
    <property type="entry name" value="GNAT"/>
    <property type="match status" value="1"/>
</dbReference>
<dbReference type="Pfam" id="PF13302">
    <property type="entry name" value="Acetyltransf_3"/>
    <property type="match status" value="1"/>
</dbReference>
<evidence type="ECO:0000313" key="2">
    <source>
        <dbReference type="EMBL" id="WNG49669.1"/>
    </source>
</evidence>
<dbReference type="InterPro" id="IPR000182">
    <property type="entry name" value="GNAT_dom"/>
</dbReference>
<proteinExistence type="predicted"/>
<protein>
    <submittedName>
        <fullName evidence="2">GNAT family N-acetyltransferase</fullName>
    </submittedName>
</protein>
<dbReference type="SUPFAM" id="SSF55729">
    <property type="entry name" value="Acyl-CoA N-acyltransferases (Nat)"/>
    <property type="match status" value="1"/>
</dbReference>
<name>A0ABY9X2M7_9BACT</name>
<evidence type="ECO:0000313" key="3">
    <source>
        <dbReference type="Proteomes" id="UP001611383"/>
    </source>
</evidence>
<dbReference type="InterPro" id="IPR051531">
    <property type="entry name" value="N-acetyltransferase"/>
</dbReference>
<gene>
    <name evidence="2" type="ORF">F0U60_40285</name>
</gene>
<organism evidence="2 3">
    <name type="scientific">Archangium minus</name>
    <dbReference type="NCBI Taxonomy" id="83450"/>
    <lineage>
        <taxon>Bacteria</taxon>
        <taxon>Pseudomonadati</taxon>
        <taxon>Myxococcota</taxon>
        <taxon>Myxococcia</taxon>
        <taxon>Myxococcales</taxon>
        <taxon>Cystobacterineae</taxon>
        <taxon>Archangiaceae</taxon>
        <taxon>Archangium</taxon>
    </lineage>
</organism>
<accession>A0ABY9X2M7</accession>
<feature type="domain" description="N-acetyltransferase" evidence="1">
    <location>
        <begin position="12"/>
        <end position="178"/>
    </location>
</feature>
<reference evidence="2 3" key="1">
    <citation type="submission" date="2019-08" db="EMBL/GenBank/DDBJ databases">
        <title>Archangium and Cystobacter genomes.</title>
        <authorList>
            <person name="Chen I.-C.K."/>
            <person name="Wielgoss S."/>
        </authorList>
    </citation>
    <scope>NUCLEOTIDE SEQUENCE [LARGE SCALE GENOMIC DNA]</scope>
    <source>
        <strain evidence="2 3">Cbm 6</strain>
    </source>
</reference>
<dbReference type="InterPro" id="IPR016181">
    <property type="entry name" value="Acyl_CoA_acyltransferase"/>
</dbReference>